<dbReference type="RefSeq" id="WP_274658576.1">
    <property type="nucleotide sequence ID" value="NZ_CP101655.1"/>
</dbReference>
<protein>
    <submittedName>
        <fullName evidence="1">Uncharacterized protein</fullName>
    </submittedName>
</protein>
<keyword evidence="2" id="KW-1185">Reference proteome</keyword>
<accession>A0ABY7ZAT4</accession>
<name>A0ABY7ZAT4_9PSED</name>
<gene>
    <name evidence="1" type="ORF">NN484_03390</name>
</gene>
<evidence type="ECO:0000313" key="2">
    <source>
        <dbReference type="Proteomes" id="UP001222282"/>
    </source>
</evidence>
<evidence type="ECO:0000313" key="1">
    <source>
        <dbReference type="EMBL" id="WDR36780.1"/>
    </source>
</evidence>
<sequence length="556" mass="61587">MAKLSKVKIKNDKVILADGSIVDMHPRHNFDKPTRLLLQHMAAGVCSNPDCLSHTIGSNLKRNDYAGNGVAAHICAAAPGPGAARYNKHQTKEERSSYKNGIWLCGSCSIIIDRDESRYPVDLLCEWKAKAEKRAMTMVGTKSLTQFELADSIRAEVVRALTCNFNNMVNPFEFPVQSIHHSYSEAIEKLDPRFSVKTVVDGAITHVLSAKNISDSRFSVVATGEATSELQDKIENHRLTGQGFKIDSSKINFINNDIFQAFKQSRPGSYLYLKPAVLKVQSSLYLVSANSRHFLCTFESSYVGGEKVITVDGETLDGFLSFCFKVNAIDSNVFIEFRTSIESWFGNLVSGLKHLPKYLEASRYLDSVAEFGFLIEYENADTLVQIPPAKAECYIQNNESTISFKKCLSALCALHGFSKILSDNLYIKHSPLDTDSVLLSQSFLQLEKGAVLQPLEYGSLIFSQRMDSIDPELASYFCSGVEGVYFSISDGVRVLIEVFGNFIECPPVVASYEGFEVALYYGICGEDSGFLFVNLYSNQETKVTFSLGDGGFVLRG</sequence>
<proteinExistence type="predicted"/>
<dbReference type="Proteomes" id="UP001222282">
    <property type="component" value="Chromosome"/>
</dbReference>
<dbReference type="EMBL" id="CP101655">
    <property type="protein sequence ID" value="WDR36780.1"/>
    <property type="molecule type" value="Genomic_DNA"/>
</dbReference>
<organism evidence="1 2">
    <name type="scientific">Pseudomonas serboccidentalis</name>
    <dbReference type="NCBI Taxonomy" id="2964670"/>
    <lineage>
        <taxon>Bacteria</taxon>
        <taxon>Pseudomonadati</taxon>
        <taxon>Pseudomonadota</taxon>
        <taxon>Gammaproteobacteria</taxon>
        <taxon>Pseudomonadales</taxon>
        <taxon>Pseudomonadaceae</taxon>
        <taxon>Pseudomonas</taxon>
    </lineage>
</organism>
<reference evidence="1 2" key="1">
    <citation type="submission" date="2022-07" db="EMBL/GenBank/DDBJ databases">
        <authorList>
            <person name="Abrouk D."/>
            <person name="Moenne-Loccoz Y."/>
            <person name="Todorovic I."/>
            <person name="Raicevic V."/>
            <person name="Jovicic-Petrovic J."/>
        </authorList>
    </citation>
    <scope>NUCLEOTIDE SEQUENCE [LARGE SCALE GENOMIC DNA]</scope>
    <source>
        <strain evidence="2">IT-P374</strain>
    </source>
</reference>